<evidence type="ECO:0000313" key="2">
    <source>
        <dbReference type="EMBL" id="GKV53457.1"/>
    </source>
</evidence>
<proteinExistence type="predicted"/>
<protein>
    <recommendedName>
        <fullName evidence="4">Protein TAR1</fullName>
    </recommendedName>
</protein>
<dbReference type="PANTHER" id="PTHR47188:SF1">
    <property type="entry name" value="PROTEIN TAR1"/>
    <property type="match status" value="1"/>
</dbReference>
<keyword evidence="3" id="KW-1185">Reference proteome</keyword>
<dbReference type="AlphaFoldDB" id="A0AAV5MY28"/>
<evidence type="ECO:0008006" key="4">
    <source>
        <dbReference type="Google" id="ProtNLM"/>
    </source>
</evidence>
<comment type="caution">
    <text evidence="2">The sequence shown here is derived from an EMBL/GenBank/DDBJ whole genome shotgun (WGS) entry which is preliminary data.</text>
</comment>
<dbReference type="GO" id="GO:0043457">
    <property type="term" value="P:regulation of cellular respiration"/>
    <property type="evidence" value="ECO:0007669"/>
    <property type="project" value="InterPro"/>
</dbReference>
<evidence type="ECO:0000256" key="1">
    <source>
        <dbReference type="SAM" id="MobiDB-lite"/>
    </source>
</evidence>
<organism evidence="2 3">
    <name type="scientific">Rubroshorea leprosula</name>
    <dbReference type="NCBI Taxonomy" id="152421"/>
    <lineage>
        <taxon>Eukaryota</taxon>
        <taxon>Viridiplantae</taxon>
        <taxon>Streptophyta</taxon>
        <taxon>Embryophyta</taxon>
        <taxon>Tracheophyta</taxon>
        <taxon>Spermatophyta</taxon>
        <taxon>Magnoliopsida</taxon>
        <taxon>eudicotyledons</taxon>
        <taxon>Gunneridae</taxon>
        <taxon>Pentapetalae</taxon>
        <taxon>rosids</taxon>
        <taxon>malvids</taxon>
        <taxon>Malvales</taxon>
        <taxon>Dipterocarpaceae</taxon>
        <taxon>Rubroshorea</taxon>
    </lineage>
</organism>
<dbReference type="InterPro" id="IPR044792">
    <property type="entry name" value="TAR1"/>
</dbReference>
<accession>A0AAV5MY28</accession>
<feature type="region of interest" description="Disordered" evidence="1">
    <location>
        <begin position="1"/>
        <end position="21"/>
    </location>
</feature>
<dbReference type="PANTHER" id="PTHR47188">
    <property type="entry name" value="PROTEIN TAR1"/>
    <property type="match status" value="1"/>
</dbReference>
<dbReference type="EMBL" id="BPVZ01001400">
    <property type="protein sequence ID" value="GKV53457.1"/>
    <property type="molecule type" value="Genomic_DNA"/>
</dbReference>
<name>A0AAV5MY28_9ROSI</name>
<sequence length="175" mass="19313">MHTRTQTFHRRSWSVDGAGTGPPTSQVTCASWVFSPPARTHVALLGPCFKTGGMEAFRQHRELAVPEGLKEQVSLPRVGGRQRQGIKPCFYPANQLDADQLPEQTTSREASISKGAPAASIPFPLNNFKYFLTLFSKFFSSFPHGTCSLSVSRQYLALDGIYHLLWAAFPSNPTL</sequence>
<feature type="compositionally biased region" description="Basic residues" evidence="1">
    <location>
        <begin position="1"/>
        <end position="12"/>
    </location>
</feature>
<reference evidence="2 3" key="1">
    <citation type="journal article" date="2021" name="Commun. Biol.">
        <title>The genome of Shorea leprosula (Dipterocarpaceae) highlights the ecological relevance of drought in aseasonal tropical rainforests.</title>
        <authorList>
            <person name="Ng K.K.S."/>
            <person name="Kobayashi M.J."/>
            <person name="Fawcett J.A."/>
            <person name="Hatakeyama M."/>
            <person name="Paape T."/>
            <person name="Ng C.H."/>
            <person name="Ang C.C."/>
            <person name="Tnah L.H."/>
            <person name="Lee C.T."/>
            <person name="Nishiyama T."/>
            <person name="Sese J."/>
            <person name="O'Brien M.J."/>
            <person name="Copetti D."/>
            <person name="Mohd Noor M.I."/>
            <person name="Ong R.C."/>
            <person name="Putra M."/>
            <person name="Sireger I.Z."/>
            <person name="Indrioko S."/>
            <person name="Kosugi Y."/>
            <person name="Izuno A."/>
            <person name="Isagi Y."/>
            <person name="Lee S.L."/>
            <person name="Shimizu K.K."/>
        </authorList>
    </citation>
    <scope>NUCLEOTIDE SEQUENCE [LARGE SCALE GENOMIC DNA]</scope>
    <source>
        <strain evidence="2">214</strain>
    </source>
</reference>
<dbReference type="Proteomes" id="UP001054252">
    <property type="component" value="Unassembled WGS sequence"/>
</dbReference>
<evidence type="ECO:0000313" key="3">
    <source>
        <dbReference type="Proteomes" id="UP001054252"/>
    </source>
</evidence>
<gene>
    <name evidence="2" type="ORF">SLEP1_g59979</name>
</gene>